<organism evidence="1 2">
    <name type="scientific">Cymbomonas tetramitiformis</name>
    <dbReference type="NCBI Taxonomy" id="36881"/>
    <lineage>
        <taxon>Eukaryota</taxon>
        <taxon>Viridiplantae</taxon>
        <taxon>Chlorophyta</taxon>
        <taxon>Pyramimonadophyceae</taxon>
        <taxon>Pyramimonadales</taxon>
        <taxon>Pyramimonadaceae</taxon>
        <taxon>Cymbomonas</taxon>
    </lineage>
</organism>
<protein>
    <submittedName>
        <fullName evidence="1">Uncharacterized protein</fullName>
    </submittedName>
</protein>
<dbReference type="AlphaFoldDB" id="A0AAE0LLG3"/>
<proteinExistence type="predicted"/>
<dbReference type="EMBL" id="LGRX02000097">
    <property type="protein sequence ID" value="KAK3289578.1"/>
    <property type="molecule type" value="Genomic_DNA"/>
</dbReference>
<evidence type="ECO:0000313" key="1">
    <source>
        <dbReference type="EMBL" id="KAK3289578.1"/>
    </source>
</evidence>
<comment type="caution">
    <text evidence="1">The sequence shown here is derived from an EMBL/GenBank/DDBJ whole genome shotgun (WGS) entry which is preliminary data.</text>
</comment>
<name>A0AAE0LLG3_9CHLO</name>
<sequence length="241" mass="26124">MKIGIFACSKDPYDPENDPDTFRSWHKKGCEMCKGEIDIAGPRCLTDGCMKSRSKVGHKNASGQTYRLCKTCLRDRVAVKCHEPGCLSEPRGVKKPFTCQNHSKLICAAVGCQKKAKLGLHGFDAPVCRVDSSSTATSPVMVYGLASFCWPAASLHPLPFAPVARAFNAPINPISRPTALPWTLSAGAPAAVLPNAESVYKEALSSTELETMHFDEVPVNFAGKRVKYDIGDLSNFVKFTA</sequence>
<gene>
    <name evidence="1" type="ORF">CYMTET_3015</name>
</gene>
<evidence type="ECO:0000313" key="2">
    <source>
        <dbReference type="Proteomes" id="UP001190700"/>
    </source>
</evidence>
<reference evidence="1 2" key="1">
    <citation type="journal article" date="2015" name="Genome Biol. Evol.">
        <title>Comparative Genomics of a Bacterivorous Green Alga Reveals Evolutionary Causalities and Consequences of Phago-Mixotrophic Mode of Nutrition.</title>
        <authorList>
            <person name="Burns J.A."/>
            <person name="Paasch A."/>
            <person name="Narechania A."/>
            <person name="Kim E."/>
        </authorList>
    </citation>
    <scope>NUCLEOTIDE SEQUENCE [LARGE SCALE GENOMIC DNA]</scope>
    <source>
        <strain evidence="1 2">PLY_AMNH</strain>
    </source>
</reference>
<dbReference type="Proteomes" id="UP001190700">
    <property type="component" value="Unassembled WGS sequence"/>
</dbReference>
<accession>A0AAE0LLG3</accession>
<keyword evidence="2" id="KW-1185">Reference proteome</keyword>